<dbReference type="PANTHER" id="PTHR45947">
    <property type="entry name" value="SULFOQUINOVOSYL TRANSFERASE SQD2"/>
    <property type="match status" value="1"/>
</dbReference>
<evidence type="ECO:0000313" key="4">
    <source>
        <dbReference type="Proteomes" id="UP001231109"/>
    </source>
</evidence>
<dbReference type="InterPro" id="IPR050194">
    <property type="entry name" value="Glycosyltransferase_grp1"/>
</dbReference>
<keyword evidence="4" id="KW-1185">Reference proteome</keyword>
<name>A0ABT9I5U0_9GAMM</name>
<evidence type="ECO:0000313" key="3">
    <source>
        <dbReference type="EMBL" id="MDP5138755.1"/>
    </source>
</evidence>
<evidence type="ECO:0000259" key="2">
    <source>
        <dbReference type="Pfam" id="PF13439"/>
    </source>
</evidence>
<dbReference type="SUPFAM" id="SSF53756">
    <property type="entry name" value="UDP-Glycosyltransferase/glycogen phosphorylase"/>
    <property type="match status" value="1"/>
</dbReference>
<dbReference type="Pfam" id="PF00534">
    <property type="entry name" value="Glycos_transf_1"/>
    <property type="match status" value="1"/>
</dbReference>
<feature type="domain" description="Glycosyl transferase family 1" evidence="1">
    <location>
        <begin position="186"/>
        <end position="344"/>
    </location>
</feature>
<proteinExistence type="predicted"/>
<evidence type="ECO:0000259" key="1">
    <source>
        <dbReference type="Pfam" id="PF00534"/>
    </source>
</evidence>
<accession>A0ABT9I5U0</accession>
<comment type="caution">
    <text evidence="3">The sequence shown here is derived from an EMBL/GenBank/DDBJ whole genome shotgun (WGS) entry which is preliminary data.</text>
</comment>
<dbReference type="Proteomes" id="UP001231109">
    <property type="component" value="Unassembled WGS sequence"/>
</dbReference>
<dbReference type="Gene3D" id="3.40.50.2000">
    <property type="entry name" value="Glycogen Phosphorylase B"/>
    <property type="match status" value="2"/>
</dbReference>
<dbReference type="EC" id="2.4.-.-" evidence="3"/>
<keyword evidence="3" id="KW-0328">Glycosyltransferase</keyword>
<dbReference type="RefSeq" id="WP_305977855.1">
    <property type="nucleotide sequence ID" value="NZ_JAPJDZ010000285.1"/>
</dbReference>
<dbReference type="Pfam" id="PF13439">
    <property type="entry name" value="Glyco_transf_4"/>
    <property type="match status" value="1"/>
</dbReference>
<sequence length="372" mass="40770">MSAKVLIFTKRVLPRSNTFVAAQGNNLPSFEPVYIGLRNDSGGINLIEGKSTCVQANVEPFAMLSRLLLDGCQILTSKWANALAAQQANVIHAHFGKGGYYCAPIAKTLNLPLITTFHGSDVTQKDKFSYNSKHRNITFKHSAKIIAVSKFIQNKLLARGCPEDKIIQHYIGIDNQFFSPAEDKFDQPTILFVGRLIEQKGCQYLLQAMKTIHKTLPDAQLIIAGYGSYQEKLQALASDINNVTFVGAQNRAQVKHLMSKAWVTCLPSIVMARGNEEGMPTVCVESQAVGTPVVAFDTGGVSEGVVHEKTGLLSTQKDVGQLAANLLAVLQSTAIRDQMSQAGIDHIDQHFNIRRQCEKLEAIYHSVSSGKR</sequence>
<dbReference type="PANTHER" id="PTHR45947:SF14">
    <property type="entry name" value="SLL1723 PROTEIN"/>
    <property type="match status" value="1"/>
</dbReference>
<organism evidence="3 4">
    <name type="scientific">Rheinheimera baltica</name>
    <dbReference type="NCBI Taxonomy" id="67576"/>
    <lineage>
        <taxon>Bacteria</taxon>
        <taxon>Pseudomonadati</taxon>
        <taxon>Pseudomonadota</taxon>
        <taxon>Gammaproteobacteria</taxon>
        <taxon>Chromatiales</taxon>
        <taxon>Chromatiaceae</taxon>
        <taxon>Rheinheimera</taxon>
    </lineage>
</organism>
<keyword evidence="3" id="KW-0808">Transferase</keyword>
<dbReference type="InterPro" id="IPR028098">
    <property type="entry name" value="Glyco_trans_4-like_N"/>
</dbReference>
<reference evidence="3 4" key="1">
    <citation type="submission" date="2022-11" db="EMBL/GenBank/DDBJ databases">
        <title>Viruses from the air-sea interface of a natural surface slick.</title>
        <authorList>
            <person name="Rahlff J."/>
            <person name="Holmfeldt K."/>
        </authorList>
    </citation>
    <scope>NUCLEOTIDE SEQUENCE [LARGE SCALE GENOMIC DNA]</scope>
    <source>
        <strain evidence="3 4">SMS4</strain>
    </source>
</reference>
<protein>
    <submittedName>
        <fullName evidence="3">Glycosyltransferase</fullName>
        <ecNumber evidence="3">2.4.-.-</ecNumber>
    </submittedName>
</protein>
<dbReference type="InterPro" id="IPR001296">
    <property type="entry name" value="Glyco_trans_1"/>
</dbReference>
<feature type="domain" description="Glycosyltransferase subfamily 4-like N-terminal" evidence="2">
    <location>
        <begin position="77"/>
        <end position="175"/>
    </location>
</feature>
<gene>
    <name evidence="3" type="ORF">ORJ04_22675</name>
</gene>
<dbReference type="EMBL" id="JAPJDZ010000285">
    <property type="protein sequence ID" value="MDP5138755.1"/>
    <property type="molecule type" value="Genomic_DNA"/>
</dbReference>
<dbReference type="GO" id="GO:0016757">
    <property type="term" value="F:glycosyltransferase activity"/>
    <property type="evidence" value="ECO:0007669"/>
    <property type="project" value="UniProtKB-KW"/>
</dbReference>